<reference evidence="10" key="1">
    <citation type="submission" date="2016-10" db="EMBL/GenBank/DDBJ databases">
        <authorList>
            <person name="Benchimol M."/>
            <person name="Almeida L.G."/>
            <person name="Vasconcelos A.T."/>
            <person name="Perreira-Neves A."/>
            <person name="Rosa I.A."/>
            <person name="Tasca T."/>
            <person name="Bogo M.R."/>
            <person name="de Souza W."/>
        </authorList>
    </citation>
    <scope>NUCLEOTIDE SEQUENCE [LARGE SCALE GENOMIC DNA]</scope>
    <source>
        <strain evidence="10">K</strain>
    </source>
</reference>
<comment type="caution">
    <text evidence="10">The sequence shown here is derived from an EMBL/GenBank/DDBJ whole genome shotgun (WGS) entry which is preliminary data.</text>
</comment>
<sequence length="319" mass="35074">MSTTTETQTAAAGLVSKRVYDNVLGTIGNTPVVRLHKIVESRPDVEVYAKLEGFNATGSVKDRIALRMLEQAEEEGKLHPGSVVIEATSGNTGIGLSMIARVKGYKMLIVMPESVSIERRKMIYAFGGEIVLTPASEGTDGAIRKVRQMVKENPEKYFNPDQFSNEYNKLAHYRTTAEEIWEQSKGRITHFVSSLGTSGTIMGVGRALKEKNPNIKIIEAQPIRGHYIQGLKNMKEAIVPAIYNPELVDEHVMIESEEAFDTARKIVSEEGIFVGMSSGAAMLAVLKVLPTLPAGSVVFVIFPDRGEKYLSTKLFQVPE</sequence>
<gene>
    <name evidence="10" type="ORF">TRFO_07850</name>
</gene>
<evidence type="ECO:0000256" key="2">
    <source>
        <dbReference type="ARBA" id="ARBA00007103"/>
    </source>
</evidence>
<feature type="binding site" evidence="7">
    <location>
        <position position="91"/>
    </location>
    <ligand>
        <name>pyridoxal 5'-phosphate</name>
        <dbReference type="ChEBI" id="CHEBI:597326"/>
    </ligand>
</feature>
<keyword evidence="3" id="KW-0028">Amino-acid biosynthesis</keyword>
<dbReference type="Pfam" id="PF00291">
    <property type="entry name" value="PALP"/>
    <property type="match status" value="1"/>
</dbReference>
<dbReference type="InterPro" id="IPR001926">
    <property type="entry name" value="TrpB-like_PALP"/>
</dbReference>
<dbReference type="GO" id="GO:0006535">
    <property type="term" value="P:cysteine biosynthetic process from serine"/>
    <property type="evidence" value="ECO:0007669"/>
    <property type="project" value="InterPro"/>
</dbReference>
<keyword evidence="4" id="KW-0808">Transferase</keyword>
<dbReference type="NCBIfam" id="TIGR01136">
    <property type="entry name" value="cysKM"/>
    <property type="match status" value="1"/>
</dbReference>
<dbReference type="InterPro" id="IPR001216">
    <property type="entry name" value="P-phosphate_BS"/>
</dbReference>
<evidence type="ECO:0000256" key="8">
    <source>
        <dbReference type="PIRSR" id="PIRSR605856-51"/>
    </source>
</evidence>
<keyword evidence="5 7" id="KW-0663">Pyridoxal phosphate</keyword>
<evidence type="ECO:0000256" key="6">
    <source>
        <dbReference type="ARBA" id="ARBA00023192"/>
    </source>
</evidence>
<evidence type="ECO:0000313" key="11">
    <source>
        <dbReference type="Proteomes" id="UP000179807"/>
    </source>
</evidence>
<name>A0A1J4JN84_9EUKA</name>
<dbReference type="VEuPathDB" id="TrichDB:TRFO_07850"/>
<dbReference type="FunFam" id="3.40.50.1100:FF:000006">
    <property type="entry name" value="Cysteine synthase"/>
    <property type="match status" value="1"/>
</dbReference>
<proteinExistence type="inferred from homology"/>
<dbReference type="AlphaFoldDB" id="A0A1J4JN84"/>
<keyword evidence="6" id="KW-0198">Cysteine biosynthesis</keyword>
<protein>
    <submittedName>
        <fullName evidence="10">Cysteine synthase family protein</fullName>
    </submittedName>
</protein>
<comment type="cofactor">
    <cofactor evidence="1 7">
        <name>pyridoxal 5'-phosphate</name>
        <dbReference type="ChEBI" id="CHEBI:597326"/>
    </cofactor>
</comment>
<feature type="modified residue" description="N6-(pyridoxal phosphate)lysine" evidence="8">
    <location>
        <position position="61"/>
    </location>
</feature>
<feature type="binding site" evidence="7">
    <location>
        <begin position="196"/>
        <end position="200"/>
    </location>
    <ligand>
        <name>pyridoxal 5'-phosphate</name>
        <dbReference type="ChEBI" id="CHEBI:597326"/>
    </ligand>
</feature>
<evidence type="ECO:0000256" key="4">
    <source>
        <dbReference type="ARBA" id="ARBA00022679"/>
    </source>
</evidence>
<dbReference type="InterPro" id="IPR050214">
    <property type="entry name" value="Cys_Synth/Cystath_Beta-Synth"/>
</dbReference>
<dbReference type="InterPro" id="IPR036052">
    <property type="entry name" value="TrpB-like_PALP_sf"/>
</dbReference>
<feature type="domain" description="Tryptophan synthase beta chain-like PALP" evidence="9">
    <location>
        <begin position="25"/>
        <end position="303"/>
    </location>
</feature>
<accession>A0A1J4JN84</accession>
<evidence type="ECO:0000256" key="3">
    <source>
        <dbReference type="ARBA" id="ARBA00022605"/>
    </source>
</evidence>
<evidence type="ECO:0000256" key="7">
    <source>
        <dbReference type="PIRSR" id="PIRSR605856-50"/>
    </source>
</evidence>
<dbReference type="Proteomes" id="UP000179807">
    <property type="component" value="Unassembled WGS sequence"/>
</dbReference>
<evidence type="ECO:0000259" key="9">
    <source>
        <dbReference type="Pfam" id="PF00291"/>
    </source>
</evidence>
<keyword evidence="11" id="KW-1185">Reference proteome</keyword>
<dbReference type="CDD" id="cd01561">
    <property type="entry name" value="CBS_like"/>
    <property type="match status" value="1"/>
</dbReference>
<dbReference type="RefSeq" id="XP_068353675.1">
    <property type="nucleotide sequence ID" value="XM_068493943.1"/>
</dbReference>
<organism evidence="10 11">
    <name type="scientific">Tritrichomonas foetus</name>
    <dbReference type="NCBI Taxonomy" id="1144522"/>
    <lineage>
        <taxon>Eukaryota</taxon>
        <taxon>Metamonada</taxon>
        <taxon>Parabasalia</taxon>
        <taxon>Tritrichomonadida</taxon>
        <taxon>Tritrichomonadidae</taxon>
        <taxon>Tritrichomonas</taxon>
    </lineage>
</organism>
<feature type="binding site" evidence="7">
    <location>
        <position position="277"/>
    </location>
    <ligand>
        <name>pyridoxal 5'-phosphate</name>
        <dbReference type="ChEBI" id="CHEBI:597326"/>
    </ligand>
</feature>
<evidence type="ECO:0000256" key="5">
    <source>
        <dbReference type="ARBA" id="ARBA00022898"/>
    </source>
</evidence>
<dbReference type="SUPFAM" id="SSF53686">
    <property type="entry name" value="Tryptophan synthase beta subunit-like PLP-dependent enzymes"/>
    <property type="match status" value="1"/>
</dbReference>
<dbReference type="GO" id="GO:0004124">
    <property type="term" value="F:cysteine synthase activity"/>
    <property type="evidence" value="ECO:0007669"/>
    <property type="project" value="InterPro"/>
</dbReference>
<dbReference type="OrthoDB" id="10259545at2759"/>
<evidence type="ECO:0000256" key="1">
    <source>
        <dbReference type="ARBA" id="ARBA00001933"/>
    </source>
</evidence>
<dbReference type="GeneID" id="94828647"/>
<dbReference type="EMBL" id="MLAK01000949">
    <property type="protein sequence ID" value="OHT00539.1"/>
    <property type="molecule type" value="Genomic_DNA"/>
</dbReference>
<dbReference type="PROSITE" id="PS00901">
    <property type="entry name" value="CYS_SYNTHASE"/>
    <property type="match status" value="1"/>
</dbReference>
<comment type="similarity">
    <text evidence="2">Belongs to the cysteine synthase/cystathionine beta-synthase family.</text>
</comment>
<evidence type="ECO:0000313" key="10">
    <source>
        <dbReference type="EMBL" id="OHT00539.1"/>
    </source>
</evidence>
<dbReference type="PANTHER" id="PTHR10314">
    <property type="entry name" value="CYSTATHIONINE BETA-SYNTHASE"/>
    <property type="match status" value="1"/>
</dbReference>
<dbReference type="InterPro" id="IPR005856">
    <property type="entry name" value="Cys_synth"/>
</dbReference>
<dbReference type="Gene3D" id="3.40.50.1100">
    <property type="match status" value="2"/>
</dbReference>